<protein>
    <recommendedName>
        <fullName evidence="5">DUF2029 domain-containing protein</fullName>
    </recommendedName>
</protein>
<feature type="transmembrane region" description="Helical" evidence="2">
    <location>
        <begin position="276"/>
        <end position="297"/>
    </location>
</feature>
<dbReference type="EMBL" id="JACSPY010000002">
    <property type="protein sequence ID" value="MBD8019631.1"/>
    <property type="molecule type" value="Genomic_DNA"/>
</dbReference>
<keyword evidence="2" id="KW-0472">Membrane</keyword>
<feature type="transmembrane region" description="Helical" evidence="2">
    <location>
        <begin position="189"/>
        <end position="215"/>
    </location>
</feature>
<proteinExistence type="predicted"/>
<reference evidence="3 4" key="1">
    <citation type="submission" date="2020-08" db="EMBL/GenBank/DDBJ databases">
        <title>A Genomic Blueprint of the Chicken Gut Microbiome.</title>
        <authorList>
            <person name="Gilroy R."/>
            <person name="Ravi A."/>
            <person name="Getino M."/>
            <person name="Pursley I."/>
            <person name="Horton D.L."/>
            <person name="Alikhan N.-F."/>
            <person name="Baker D."/>
            <person name="Gharbi K."/>
            <person name="Hall N."/>
            <person name="Watson M."/>
            <person name="Adriaenssens E.M."/>
            <person name="Foster-Nyarko E."/>
            <person name="Jarju S."/>
            <person name="Secka A."/>
            <person name="Antonio M."/>
            <person name="Oren A."/>
            <person name="Chaudhuri R."/>
            <person name="La Ragione R.M."/>
            <person name="Hildebrand F."/>
            <person name="Pallen M.J."/>
        </authorList>
    </citation>
    <scope>NUCLEOTIDE SEQUENCE [LARGE SCALE GENOMIC DNA]</scope>
    <source>
        <strain evidence="3 4">Re57</strain>
    </source>
</reference>
<evidence type="ECO:0008006" key="5">
    <source>
        <dbReference type="Google" id="ProtNLM"/>
    </source>
</evidence>
<dbReference type="RefSeq" id="WP_191725218.1">
    <property type="nucleotide sequence ID" value="NZ_JACSPY010000002.1"/>
</dbReference>
<organism evidence="3 4">
    <name type="scientific">Brevibacterium gallinarum</name>
    <dbReference type="NCBI Taxonomy" id="2762220"/>
    <lineage>
        <taxon>Bacteria</taxon>
        <taxon>Bacillati</taxon>
        <taxon>Actinomycetota</taxon>
        <taxon>Actinomycetes</taxon>
        <taxon>Micrococcales</taxon>
        <taxon>Brevibacteriaceae</taxon>
        <taxon>Brevibacterium</taxon>
    </lineage>
</organism>
<keyword evidence="2" id="KW-0812">Transmembrane</keyword>
<feature type="compositionally biased region" description="Low complexity" evidence="1">
    <location>
        <begin position="425"/>
        <end position="446"/>
    </location>
</feature>
<comment type="caution">
    <text evidence="3">The sequence shown here is derived from an EMBL/GenBank/DDBJ whole genome shotgun (WGS) entry which is preliminary data.</text>
</comment>
<feature type="region of interest" description="Disordered" evidence="1">
    <location>
        <begin position="402"/>
        <end position="446"/>
    </location>
</feature>
<feature type="transmembrane region" description="Helical" evidence="2">
    <location>
        <begin position="116"/>
        <end position="138"/>
    </location>
</feature>
<feature type="transmembrane region" description="Helical" evidence="2">
    <location>
        <begin position="304"/>
        <end position="329"/>
    </location>
</feature>
<keyword evidence="2" id="KW-1133">Transmembrane helix</keyword>
<name>A0ABR8WSC9_9MICO</name>
<gene>
    <name evidence="3" type="ORF">H9634_02400</name>
</gene>
<feature type="transmembrane region" description="Helical" evidence="2">
    <location>
        <begin position="150"/>
        <end position="177"/>
    </location>
</feature>
<evidence type="ECO:0000313" key="4">
    <source>
        <dbReference type="Proteomes" id="UP000651517"/>
    </source>
</evidence>
<sequence>MSPLRAAEPLLGGRPGAHAASGPSPFRTAAALMCMLAAFGTAGIGILLHGACMPGYELPGASARMCASPVANALTGTEFPAGPGRASGAPAALDPVTGWFVELGFVLSAGLGAGDMMAFLLVINTIAVAAMALGAAVLMRRLAWLPVACISPAIIFSMGQSLDPVGVACLVWALVLLNPTVAGPHSNAGAGVLFAIAALINPLGILALLTVMVLLWRAGQRSDLLSIGGAALIAAGLVLAIDGLIFHRLSVWWQQPIDRGSLVSLLAYGEGADPQLLAGVSLAACAVGVIAALAFITRRPRPNLYAALTMVLGLAVVTLPSAPITHALWLLPAAALAIRRLWIFIAWALAEAALVIAVNLSDITAFDASAGLSPAWLLIFTCLRLAAVVAVITAAALELDRSPQPAPEPEASPASGTEAGASGREATASGTEAGASAGEAGANTLE</sequence>
<evidence type="ECO:0000313" key="3">
    <source>
        <dbReference type="EMBL" id="MBD8019631.1"/>
    </source>
</evidence>
<dbReference type="Proteomes" id="UP000651517">
    <property type="component" value="Unassembled WGS sequence"/>
</dbReference>
<feature type="transmembrane region" description="Helical" evidence="2">
    <location>
        <begin position="227"/>
        <end position="246"/>
    </location>
</feature>
<feature type="transmembrane region" description="Helical" evidence="2">
    <location>
        <begin position="29"/>
        <end position="48"/>
    </location>
</feature>
<evidence type="ECO:0000256" key="1">
    <source>
        <dbReference type="SAM" id="MobiDB-lite"/>
    </source>
</evidence>
<feature type="transmembrane region" description="Helical" evidence="2">
    <location>
        <begin position="341"/>
        <end position="363"/>
    </location>
</feature>
<evidence type="ECO:0000256" key="2">
    <source>
        <dbReference type="SAM" id="Phobius"/>
    </source>
</evidence>
<keyword evidence="4" id="KW-1185">Reference proteome</keyword>
<feature type="transmembrane region" description="Helical" evidence="2">
    <location>
        <begin position="375"/>
        <end position="397"/>
    </location>
</feature>
<accession>A0ABR8WSC9</accession>